<dbReference type="EMBL" id="LR798337">
    <property type="protein sequence ID" value="CAB5224841.1"/>
    <property type="molecule type" value="Genomic_DNA"/>
</dbReference>
<reference evidence="1" key="1">
    <citation type="submission" date="2020-05" db="EMBL/GenBank/DDBJ databases">
        <authorList>
            <person name="Chiriac C."/>
            <person name="Salcher M."/>
            <person name="Ghai R."/>
            <person name="Kavagutti S V."/>
        </authorList>
    </citation>
    <scope>NUCLEOTIDE SEQUENCE</scope>
</reference>
<accession>A0A6J7X595</accession>
<protein>
    <submittedName>
        <fullName evidence="1">Uncharacterized protein</fullName>
    </submittedName>
</protein>
<gene>
    <name evidence="1" type="ORF">UFOVP740_19</name>
</gene>
<evidence type="ECO:0000313" key="1">
    <source>
        <dbReference type="EMBL" id="CAB5224841.1"/>
    </source>
</evidence>
<proteinExistence type="predicted"/>
<name>A0A6J7X595_9CAUD</name>
<sequence length="183" mass="20187">MGFDLSNYETVESRLVRWWAAYPNGRVYTCMMNYTGDACVFYCELYADKDDKVPVATGYAEEIKSDRGVNATSFVENCETSAIGRAIANCPLQAPATGPRPSRNEMQKVERLGGSPQPSGQVHTPSGAFATPKQIGYIKKLAKDKGMDDLALLEMIQLNLDDDSAVLELLKSHEASKIIERLK</sequence>
<organism evidence="1">
    <name type="scientific">uncultured Caudovirales phage</name>
    <dbReference type="NCBI Taxonomy" id="2100421"/>
    <lineage>
        <taxon>Viruses</taxon>
        <taxon>Duplodnaviria</taxon>
        <taxon>Heunggongvirae</taxon>
        <taxon>Uroviricota</taxon>
        <taxon>Caudoviricetes</taxon>
        <taxon>Peduoviridae</taxon>
        <taxon>Maltschvirus</taxon>
        <taxon>Maltschvirus maltsch</taxon>
    </lineage>
</organism>